<evidence type="ECO:0000256" key="2">
    <source>
        <dbReference type="ARBA" id="ARBA00022801"/>
    </source>
</evidence>
<evidence type="ECO:0000313" key="4">
    <source>
        <dbReference type="Proteomes" id="UP001484535"/>
    </source>
</evidence>
<proteinExistence type="inferred from homology"/>
<dbReference type="EMBL" id="JBDLBR010000003">
    <property type="protein sequence ID" value="MEN7537843.1"/>
    <property type="molecule type" value="Genomic_DNA"/>
</dbReference>
<dbReference type="RefSeq" id="WP_346785284.1">
    <property type="nucleotide sequence ID" value="NZ_JBDLBR010000003.1"/>
</dbReference>
<comment type="similarity">
    <text evidence="1">Belongs to the esterase D family.</text>
</comment>
<dbReference type="InterPro" id="IPR000801">
    <property type="entry name" value="Esterase-like"/>
</dbReference>
<evidence type="ECO:0000313" key="3">
    <source>
        <dbReference type="EMBL" id="MEN7537843.1"/>
    </source>
</evidence>
<dbReference type="SUPFAM" id="SSF53474">
    <property type="entry name" value="alpha/beta-Hydrolases"/>
    <property type="match status" value="1"/>
</dbReference>
<organism evidence="3 4">
    <name type="scientific">Aurantiacibacter flavus</name>
    <dbReference type="NCBI Taxonomy" id="3145232"/>
    <lineage>
        <taxon>Bacteria</taxon>
        <taxon>Pseudomonadati</taxon>
        <taxon>Pseudomonadota</taxon>
        <taxon>Alphaproteobacteria</taxon>
        <taxon>Sphingomonadales</taxon>
        <taxon>Erythrobacteraceae</taxon>
        <taxon>Aurantiacibacter</taxon>
    </lineage>
</organism>
<protein>
    <submittedName>
        <fullName evidence="3">Alpha/beta hydrolase-fold protein</fullName>
    </submittedName>
</protein>
<keyword evidence="4" id="KW-1185">Reference proteome</keyword>
<evidence type="ECO:0000256" key="1">
    <source>
        <dbReference type="ARBA" id="ARBA00005622"/>
    </source>
</evidence>
<dbReference type="GO" id="GO:0016787">
    <property type="term" value="F:hydrolase activity"/>
    <property type="evidence" value="ECO:0007669"/>
    <property type="project" value="UniProtKB-KW"/>
</dbReference>
<dbReference type="Proteomes" id="UP001484535">
    <property type="component" value="Unassembled WGS sequence"/>
</dbReference>
<dbReference type="PANTHER" id="PTHR40841">
    <property type="entry name" value="SIDEROPHORE TRIACETYLFUSARININE C ESTERASE"/>
    <property type="match status" value="1"/>
</dbReference>
<comment type="caution">
    <text evidence="3">The sequence shown here is derived from an EMBL/GenBank/DDBJ whole genome shotgun (WGS) entry which is preliminary data.</text>
</comment>
<dbReference type="PANTHER" id="PTHR40841:SF2">
    <property type="entry name" value="SIDEROPHORE-DEGRADING ESTERASE (EUROFUNG)"/>
    <property type="match status" value="1"/>
</dbReference>
<dbReference type="InterPro" id="IPR052558">
    <property type="entry name" value="Siderophore_Hydrolase_D"/>
</dbReference>
<gene>
    <name evidence="3" type="ORF">ABDJ38_11720</name>
</gene>
<dbReference type="Pfam" id="PF00756">
    <property type="entry name" value="Esterase"/>
    <property type="match status" value="1"/>
</dbReference>
<reference evidence="3 4" key="1">
    <citation type="submission" date="2024-05" db="EMBL/GenBank/DDBJ databases">
        <authorList>
            <person name="Park S."/>
        </authorList>
    </citation>
    <scope>NUCLEOTIDE SEQUENCE [LARGE SCALE GENOMIC DNA]</scope>
    <source>
        <strain evidence="3 4">DGU5</strain>
    </source>
</reference>
<dbReference type="Gene3D" id="3.40.50.1820">
    <property type="entry name" value="alpha/beta hydrolase"/>
    <property type="match status" value="1"/>
</dbReference>
<sequence>MTDHELIQCAQETPNHCSWLLAADGNAPEYHVRVALPDAVEPREGWPALFVLDGECLLGTFAEAIGRLSRRGDATGVIPAAIIAVAAVAQPGIDHRKRDFATPASQSAGDHAEADRFLRLIEGPMLASLLARLPLDPDRIALLGHSLAGYFVLHAIGSPSTPFSQFVALSPSIWWDAAHLRRRIERIEPADRRAFLAVGEWEGALPPWQVGQPLAESALMRRRERQMIANTQNMAQALVARLGPHAVSMRLFDDEDHASMLTRSVAPALRFLTEGWRT</sequence>
<name>A0ABV0CY96_9SPHN</name>
<dbReference type="InterPro" id="IPR029058">
    <property type="entry name" value="AB_hydrolase_fold"/>
</dbReference>
<accession>A0ABV0CY96</accession>
<keyword evidence="2 3" id="KW-0378">Hydrolase</keyword>